<feature type="transmembrane region" description="Helical" evidence="6">
    <location>
        <begin position="231"/>
        <end position="253"/>
    </location>
</feature>
<dbReference type="PANTHER" id="PTHR32191">
    <property type="entry name" value="TETRASPANIN-8-RELATED"/>
    <property type="match status" value="1"/>
</dbReference>
<comment type="subcellular location">
    <subcellularLocation>
        <location evidence="1">Membrane</location>
        <topology evidence="1">Multi-pass membrane protein</topology>
    </subcellularLocation>
</comment>
<keyword evidence="8" id="KW-1185">Reference proteome</keyword>
<keyword evidence="5 6" id="KW-0472">Membrane</keyword>
<sequence>MFRISNTFVGILNILTMFLSLAAMGAAAYIHFHGANHSDCQKVLEYPLLFGGVFIFVVSTLGIVGALCRVNASLYLYLFVTFVVIVAFLLFTIFALFVTNKNMGEHVPWVGYSVGDFSRWLQHYVINDQNWDDIKSCLFEARVCHNLAIDDDSLVFKQLSTTQFGCCKPPVQCGFTMKNATFWEVPKTGPAANDSDCITWNNRQDILCYDCNACKGGVLANIRNQWKHLTIFNVCVLILITSIYLFGCCAIRNNRSKYHRRRRYP</sequence>
<name>A0AAN9L3W3_CANGL</name>
<evidence type="ECO:0000313" key="8">
    <source>
        <dbReference type="Proteomes" id="UP001367508"/>
    </source>
</evidence>
<feature type="transmembrane region" description="Helical" evidence="6">
    <location>
        <begin position="44"/>
        <end position="67"/>
    </location>
</feature>
<feature type="transmembrane region" description="Helical" evidence="6">
    <location>
        <begin position="12"/>
        <end position="32"/>
    </location>
</feature>
<proteinExistence type="inferred from homology"/>
<keyword evidence="4 6" id="KW-1133">Transmembrane helix</keyword>
<dbReference type="GO" id="GO:0009734">
    <property type="term" value="P:auxin-activated signaling pathway"/>
    <property type="evidence" value="ECO:0007669"/>
    <property type="project" value="InterPro"/>
</dbReference>
<accession>A0AAN9L3W3</accession>
<organism evidence="7 8">
    <name type="scientific">Canavalia gladiata</name>
    <name type="common">Sword bean</name>
    <name type="synonym">Dolichos gladiatus</name>
    <dbReference type="NCBI Taxonomy" id="3824"/>
    <lineage>
        <taxon>Eukaryota</taxon>
        <taxon>Viridiplantae</taxon>
        <taxon>Streptophyta</taxon>
        <taxon>Embryophyta</taxon>
        <taxon>Tracheophyta</taxon>
        <taxon>Spermatophyta</taxon>
        <taxon>Magnoliopsida</taxon>
        <taxon>eudicotyledons</taxon>
        <taxon>Gunneridae</taxon>
        <taxon>Pentapetalae</taxon>
        <taxon>rosids</taxon>
        <taxon>fabids</taxon>
        <taxon>Fabales</taxon>
        <taxon>Fabaceae</taxon>
        <taxon>Papilionoideae</taxon>
        <taxon>50 kb inversion clade</taxon>
        <taxon>NPAAA clade</taxon>
        <taxon>indigoferoid/millettioid clade</taxon>
        <taxon>Phaseoleae</taxon>
        <taxon>Canavalia</taxon>
    </lineage>
</organism>
<evidence type="ECO:0000313" key="7">
    <source>
        <dbReference type="EMBL" id="KAK7327652.1"/>
    </source>
</evidence>
<reference evidence="7 8" key="1">
    <citation type="submission" date="2024-01" db="EMBL/GenBank/DDBJ databases">
        <title>The genomes of 5 underutilized Papilionoideae crops provide insights into root nodulation and disease resistanc.</title>
        <authorList>
            <person name="Jiang F."/>
        </authorList>
    </citation>
    <scope>NUCLEOTIDE SEQUENCE [LARGE SCALE GENOMIC DNA]</scope>
    <source>
        <strain evidence="7">LVBAO_FW01</strain>
        <tissue evidence="7">Leaves</tissue>
    </source>
</reference>
<protein>
    <recommendedName>
        <fullName evidence="9">Tetraspanin-11</fullName>
    </recommendedName>
</protein>
<comment type="caution">
    <text evidence="7">The sequence shown here is derived from an EMBL/GenBank/DDBJ whole genome shotgun (WGS) entry which is preliminary data.</text>
</comment>
<keyword evidence="3 6" id="KW-0812">Transmembrane</keyword>
<dbReference type="EMBL" id="JAYMYQ010000005">
    <property type="protein sequence ID" value="KAK7327652.1"/>
    <property type="molecule type" value="Genomic_DNA"/>
</dbReference>
<dbReference type="AlphaFoldDB" id="A0AAN9L3W3"/>
<evidence type="ECO:0000256" key="2">
    <source>
        <dbReference type="ARBA" id="ARBA00006840"/>
    </source>
</evidence>
<feature type="transmembrane region" description="Helical" evidence="6">
    <location>
        <begin position="74"/>
        <end position="98"/>
    </location>
</feature>
<evidence type="ECO:0000256" key="6">
    <source>
        <dbReference type="SAM" id="Phobius"/>
    </source>
</evidence>
<dbReference type="Pfam" id="PF00335">
    <property type="entry name" value="Tetraspanin"/>
    <property type="match status" value="1"/>
</dbReference>
<gene>
    <name evidence="7" type="ORF">VNO77_21737</name>
</gene>
<evidence type="ECO:0000256" key="4">
    <source>
        <dbReference type="ARBA" id="ARBA00022989"/>
    </source>
</evidence>
<evidence type="ECO:0000256" key="5">
    <source>
        <dbReference type="ARBA" id="ARBA00023136"/>
    </source>
</evidence>
<evidence type="ECO:0000256" key="1">
    <source>
        <dbReference type="ARBA" id="ARBA00004141"/>
    </source>
</evidence>
<dbReference type="GO" id="GO:0016020">
    <property type="term" value="C:membrane"/>
    <property type="evidence" value="ECO:0007669"/>
    <property type="project" value="UniProtKB-SubCell"/>
</dbReference>
<comment type="similarity">
    <text evidence="2">Belongs to the tetraspanin (TM4SF) family.</text>
</comment>
<dbReference type="InterPro" id="IPR044991">
    <property type="entry name" value="TET_plant"/>
</dbReference>
<dbReference type="Proteomes" id="UP001367508">
    <property type="component" value="Unassembled WGS sequence"/>
</dbReference>
<dbReference type="InterPro" id="IPR018499">
    <property type="entry name" value="Tetraspanin/Peripherin"/>
</dbReference>
<evidence type="ECO:0000256" key="3">
    <source>
        <dbReference type="ARBA" id="ARBA00022692"/>
    </source>
</evidence>
<evidence type="ECO:0008006" key="9">
    <source>
        <dbReference type="Google" id="ProtNLM"/>
    </source>
</evidence>